<dbReference type="EMBL" id="CP036274">
    <property type="protein sequence ID" value="QDU25805.1"/>
    <property type="molecule type" value="Genomic_DNA"/>
</dbReference>
<accession>A0A517Y6E9</accession>
<reference evidence="1 2" key="1">
    <citation type="submission" date="2019-02" db="EMBL/GenBank/DDBJ databases">
        <title>Deep-cultivation of Planctomycetes and their phenomic and genomic characterization uncovers novel biology.</title>
        <authorList>
            <person name="Wiegand S."/>
            <person name="Jogler M."/>
            <person name="Boedeker C."/>
            <person name="Pinto D."/>
            <person name="Vollmers J."/>
            <person name="Rivas-Marin E."/>
            <person name="Kohn T."/>
            <person name="Peeters S.H."/>
            <person name="Heuer A."/>
            <person name="Rast P."/>
            <person name="Oberbeckmann S."/>
            <person name="Bunk B."/>
            <person name="Jeske O."/>
            <person name="Meyerdierks A."/>
            <person name="Storesund J.E."/>
            <person name="Kallscheuer N."/>
            <person name="Luecker S."/>
            <person name="Lage O.M."/>
            <person name="Pohl T."/>
            <person name="Merkel B.J."/>
            <person name="Hornburger P."/>
            <person name="Mueller R.-W."/>
            <person name="Bruemmer F."/>
            <person name="Labrenz M."/>
            <person name="Spormann A.M."/>
            <person name="Op den Camp H."/>
            <person name="Overmann J."/>
            <person name="Amann R."/>
            <person name="Jetten M.S.M."/>
            <person name="Mascher T."/>
            <person name="Medema M.H."/>
            <person name="Devos D.P."/>
            <person name="Kaster A.-K."/>
            <person name="Ovreas L."/>
            <person name="Rohde M."/>
            <person name="Galperin M.Y."/>
            <person name="Jogler C."/>
        </authorList>
    </citation>
    <scope>NUCLEOTIDE SEQUENCE [LARGE SCALE GENOMIC DNA]</scope>
    <source>
        <strain evidence="1 2">ETA_A8</strain>
    </source>
</reference>
<dbReference type="OrthoDB" id="7060209at2"/>
<evidence type="ECO:0000313" key="1">
    <source>
        <dbReference type="EMBL" id="QDU25805.1"/>
    </source>
</evidence>
<proteinExistence type="predicted"/>
<protein>
    <recommendedName>
        <fullName evidence="3">SIR2-like domain-containing protein</fullName>
    </recommendedName>
</protein>
<dbReference type="Proteomes" id="UP000315017">
    <property type="component" value="Chromosome"/>
</dbReference>
<dbReference type="KEGG" id="aagg:ETAA8_08770"/>
<dbReference type="RefSeq" id="WP_145085359.1">
    <property type="nucleotide sequence ID" value="NZ_CP036274.1"/>
</dbReference>
<evidence type="ECO:0008006" key="3">
    <source>
        <dbReference type="Google" id="ProtNLM"/>
    </source>
</evidence>
<organism evidence="1 2">
    <name type="scientific">Anatilimnocola aggregata</name>
    <dbReference type="NCBI Taxonomy" id="2528021"/>
    <lineage>
        <taxon>Bacteria</taxon>
        <taxon>Pseudomonadati</taxon>
        <taxon>Planctomycetota</taxon>
        <taxon>Planctomycetia</taxon>
        <taxon>Pirellulales</taxon>
        <taxon>Pirellulaceae</taxon>
        <taxon>Anatilimnocola</taxon>
    </lineage>
</organism>
<keyword evidence="2" id="KW-1185">Reference proteome</keyword>
<sequence length="303" mass="33600">MFDKQTVLVLGAGASCQYGYPLGGKLVEDLIGLHNNEFMRNELALIGKTCEHYKVFEQVLKEAMPPSIDFFLETRPDFIEMGKLAIAYKILVHEGPNITARGIKSAWYHMLLDALGNTPAKIIANKLSIVTFNYDRSLEHFLHTAIKARFNLNDVQAAEVVASIPIVHVYGQIGLLPWQKGADDAKLPWGCAGTTGTALKASKSIKIICEENTHESPTLVQSRQLLAEADTTYILGFGFHEENCLRLGLDQKSGSRQGGRYGLSDARVYILEQKYGLKLHGQQDSDIPWLLENCKRYLASSSG</sequence>
<evidence type="ECO:0000313" key="2">
    <source>
        <dbReference type="Proteomes" id="UP000315017"/>
    </source>
</evidence>
<dbReference type="PROSITE" id="PS51257">
    <property type="entry name" value="PROKAR_LIPOPROTEIN"/>
    <property type="match status" value="1"/>
</dbReference>
<name>A0A517Y6E9_9BACT</name>
<gene>
    <name evidence="1" type="ORF">ETAA8_08770</name>
</gene>
<dbReference type="AlphaFoldDB" id="A0A517Y6E9"/>